<protein>
    <submittedName>
        <fullName evidence="1">Uncharacterized protein</fullName>
    </submittedName>
</protein>
<dbReference type="OrthoDB" id="260823at2759"/>
<sequence length="148" mass="15662">MRKRVVWHGAPVSLHISDGVSHLTRSINGGHNTISDPAVPNPQDLAASLPLAAKEAEHILFFADGGTLAHVAPLRISVASAVVETSAEHPTTPKTKMNADTIPAPPPTISFDTTRAVAAEAAVANAAEEHEEWTDTIDEEVIAFFSDE</sequence>
<name>A0A836L3U3_9TRYP</name>
<dbReference type="KEGG" id="phet:94290060"/>
<proteinExistence type="predicted"/>
<dbReference type="EMBL" id="JAFJZO010000031">
    <property type="protein sequence ID" value="KAG5497721.1"/>
    <property type="molecule type" value="Genomic_DNA"/>
</dbReference>
<gene>
    <name evidence="1" type="ORF">JKF63_03987</name>
</gene>
<organism evidence="1 2">
    <name type="scientific">Porcisia hertigi</name>
    <dbReference type="NCBI Taxonomy" id="2761500"/>
    <lineage>
        <taxon>Eukaryota</taxon>
        <taxon>Discoba</taxon>
        <taxon>Euglenozoa</taxon>
        <taxon>Kinetoplastea</taxon>
        <taxon>Metakinetoplastina</taxon>
        <taxon>Trypanosomatida</taxon>
        <taxon>Trypanosomatidae</taxon>
        <taxon>Leishmaniinae</taxon>
        <taxon>Porcisia</taxon>
    </lineage>
</organism>
<comment type="caution">
    <text evidence="1">The sequence shown here is derived from an EMBL/GenBank/DDBJ whole genome shotgun (WGS) entry which is preliminary data.</text>
</comment>
<dbReference type="Proteomes" id="UP000674318">
    <property type="component" value="Unassembled WGS sequence"/>
</dbReference>
<dbReference type="GeneID" id="94290060"/>
<accession>A0A836L3U3</accession>
<reference evidence="1 2" key="1">
    <citation type="submission" date="2021-02" db="EMBL/GenBank/DDBJ databases">
        <title>Porcisia hertigi Genome sequencing and assembly.</title>
        <authorList>
            <person name="Almutairi H."/>
            <person name="Gatherer D."/>
        </authorList>
    </citation>
    <scope>NUCLEOTIDE SEQUENCE [LARGE SCALE GENOMIC DNA]</scope>
    <source>
        <strain evidence="1 2">C119</strain>
    </source>
</reference>
<dbReference type="AlphaFoldDB" id="A0A836L3U3"/>
<keyword evidence="2" id="KW-1185">Reference proteome</keyword>
<evidence type="ECO:0000313" key="2">
    <source>
        <dbReference type="Proteomes" id="UP000674318"/>
    </source>
</evidence>
<dbReference type="RefSeq" id="XP_067755189.1">
    <property type="nucleotide sequence ID" value="XM_067899983.1"/>
</dbReference>
<evidence type="ECO:0000313" key="1">
    <source>
        <dbReference type="EMBL" id="KAG5497721.1"/>
    </source>
</evidence>